<dbReference type="InterPro" id="IPR004089">
    <property type="entry name" value="MCPsignal_dom"/>
</dbReference>
<dbReference type="InterPro" id="IPR004090">
    <property type="entry name" value="Chemotax_Me-accpt_rcpt"/>
</dbReference>
<dbReference type="Gene3D" id="1.10.287.950">
    <property type="entry name" value="Methyl-accepting chemotaxis protein"/>
    <property type="match status" value="1"/>
</dbReference>
<keyword evidence="4" id="KW-0472">Membrane</keyword>
<evidence type="ECO:0000259" key="5">
    <source>
        <dbReference type="PROSITE" id="PS50111"/>
    </source>
</evidence>
<dbReference type="Pfam" id="PF00015">
    <property type="entry name" value="MCPsignal"/>
    <property type="match status" value="1"/>
</dbReference>
<proteinExistence type="inferred from homology"/>
<dbReference type="PRINTS" id="PR00260">
    <property type="entry name" value="CHEMTRNSDUCR"/>
</dbReference>
<reference evidence="7" key="1">
    <citation type="submission" date="2015-08" db="EMBL/GenBank/DDBJ databases">
        <authorList>
            <person name="Varghese N."/>
        </authorList>
    </citation>
    <scope>NUCLEOTIDE SEQUENCE [LARGE SCALE GENOMIC DNA]</scope>
    <source>
        <strain evidence="7">DSM 17901</strain>
    </source>
</reference>
<dbReference type="RefSeq" id="WP_055433088.1">
    <property type="nucleotide sequence ID" value="NZ_CYHA01000001.1"/>
</dbReference>
<dbReference type="EMBL" id="CYHA01000001">
    <property type="protein sequence ID" value="CUA81452.1"/>
    <property type="molecule type" value="Genomic_DNA"/>
</dbReference>
<keyword evidence="1 3" id="KW-0807">Transducer</keyword>
<dbReference type="SMART" id="SM00283">
    <property type="entry name" value="MA"/>
    <property type="match status" value="1"/>
</dbReference>
<dbReference type="PROSITE" id="PS50111">
    <property type="entry name" value="CHEMOTAXIS_TRANSDUC_2"/>
    <property type="match status" value="1"/>
</dbReference>
<dbReference type="STRING" id="375574.GCA_001418035_00094"/>
<dbReference type="OrthoDB" id="8559696at2"/>
<gene>
    <name evidence="6" type="ORF">Ga0061063_0294</name>
</gene>
<dbReference type="GO" id="GO:0007165">
    <property type="term" value="P:signal transduction"/>
    <property type="evidence" value="ECO:0007669"/>
    <property type="project" value="UniProtKB-KW"/>
</dbReference>
<dbReference type="PANTHER" id="PTHR32089">
    <property type="entry name" value="METHYL-ACCEPTING CHEMOTAXIS PROTEIN MCPB"/>
    <property type="match status" value="1"/>
</dbReference>
<dbReference type="GO" id="GO:0006935">
    <property type="term" value="P:chemotaxis"/>
    <property type="evidence" value="ECO:0007669"/>
    <property type="project" value="InterPro"/>
</dbReference>
<evidence type="ECO:0000256" key="4">
    <source>
        <dbReference type="SAM" id="Phobius"/>
    </source>
</evidence>
<evidence type="ECO:0000256" key="2">
    <source>
        <dbReference type="ARBA" id="ARBA00029447"/>
    </source>
</evidence>
<feature type="domain" description="Methyl-accepting transducer" evidence="5">
    <location>
        <begin position="88"/>
        <end position="270"/>
    </location>
</feature>
<protein>
    <submittedName>
        <fullName evidence="6">Methyl-accepting chemotaxis protein (MCP) signalling domain</fullName>
    </submittedName>
</protein>
<sequence>MERAPIPPRRRILVVAVVGAVLLVLLALAGLSAGWLAAAAVLALAAVTGAAFSLGVAQTSRSSDAGHPGPALASVPAPDAASPHADFALQQISLSTEEVERVRGLVGEAVQTLMDSFSGLTAEAEEQLALVSSLAHGDGTVGQHEMSFRRFVEEISETLASFVGKTVENSKNAMLLVEQMEKIRHEVEQVTRLLDAIGAINAQTNMLALNASIEAARAGEMGRGFAVVADEVRGLSGRTATFSADIRAVVGAVQGSVAEAETLIHQVASQDMMFTLEAKNRLTETSGKIAELDQRMGATVEVLRHRAGDLAGHVGDAVRSLQFQDMVSQLLAHVVRRLLEVQGALASASQEDRAAAMARLQGLAEELDRSPVRQSALEGGSVELF</sequence>
<feature type="transmembrane region" description="Helical" evidence="4">
    <location>
        <begin position="35"/>
        <end position="57"/>
    </location>
</feature>
<feature type="transmembrane region" description="Helical" evidence="4">
    <location>
        <begin position="12"/>
        <end position="29"/>
    </location>
</feature>
<keyword evidence="4" id="KW-1133">Transmembrane helix</keyword>
<dbReference type="PANTHER" id="PTHR32089:SF112">
    <property type="entry name" value="LYSOZYME-LIKE PROTEIN-RELATED"/>
    <property type="match status" value="1"/>
</dbReference>
<dbReference type="GO" id="GO:0004888">
    <property type="term" value="F:transmembrane signaling receptor activity"/>
    <property type="evidence" value="ECO:0007669"/>
    <property type="project" value="InterPro"/>
</dbReference>
<keyword evidence="7" id="KW-1185">Reference proteome</keyword>
<dbReference type="AlphaFoldDB" id="A0A0K6GS46"/>
<dbReference type="SUPFAM" id="SSF58104">
    <property type="entry name" value="Methyl-accepting chemotaxis protein (MCP) signaling domain"/>
    <property type="match status" value="1"/>
</dbReference>
<evidence type="ECO:0000313" key="6">
    <source>
        <dbReference type="EMBL" id="CUA81452.1"/>
    </source>
</evidence>
<keyword evidence="4" id="KW-0812">Transmembrane</keyword>
<comment type="similarity">
    <text evidence="2">Belongs to the methyl-accepting chemotaxis (MCP) protein family.</text>
</comment>
<evidence type="ECO:0000256" key="1">
    <source>
        <dbReference type="ARBA" id="ARBA00023224"/>
    </source>
</evidence>
<evidence type="ECO:0000256" key="3">
    <source>
        <dbReference type="PROSITE-ProRule" id="PRU00284"/>
    </source>
</evidence>
<evidence type="ECO:0000313" key="7">
    <source>
        <dbReference type="Proteomes" id="UP000243535"/>
    </source>
</evidence>
<dbReference type="GO" id="GO:0016020">
    <property type="term" value="C:membrane"/>
    <property type="evidence" value="ECO:0007669"/>
    <property type="project" value="InterPro"/>
</dbReference>
<name>A0A0K6GS46_9NEIS</name>
<accession>A0A0K6GS46</accession>
<dbReference type="Proteomes" id="UP000243535">
    <property type="component" value="Unassembled WGS sequence"/>
</dbReference>
<organism evidence="6 7">
    <name type="scientific">Gulbenkiania indica</name>
    <dbReference type="NCBI Taxonomy" id="375574"/>
    <lineage>
        <taxon>Bacteria</taxon>
        <taxon>Pseudomonadati</taxon>
        <taxon>Pseudomonadota</taxon>
        <taxon>Betaproteobacteria</taxon>
        <taxon>Neisseriales</taxon>
        <taxon>Chromobacteriaceae</taxon>
        <taxon>Gulbenkiania</taxon>
    </lineage>
</organism>